<dbReference type="Gene3D" id="3.40.50.12780">
    <property type="entry name" value="N-terminal domain of ligase-like"/>
    <property type="match status" value="1"/>
</dbReference>
<dbReference type="GO" id="GO:0008610">
    <property type="term" value="P:lipid biosynthetic process"/>
    <property type="evidence" value="ECO:0007669"/>
    <property type="project" value="UniProtKB-ARBA"/>
</dbReference>
<accession>A0A918TNN7</accession>
<dbReference type="Gene3D" id="3.30.559.30">
    <property type="entry name" value="Nonribosomal peptide synthetase, condensation domain"/>
    <property type="match status" value="1"/>
</dbReference>
<dbReference type="Pfam" id="PF00668">
    <property type="entry name" value="Condensation"/>
    <property type="match status" value="1"/>
</dbReference>
<evidence type="ECO:0000313" key="5">
    <source>
        <dbReference type="Proteomes" id="UP000646244"/>
    </source>
</evidence>
<evidence type="ECO:0000256" key="1">
    <source>
        <dbReference type="SAM" id="MobiDB-lite"/>
    </source>
</evidence>
<feature type="compositionally biased region" description="Basic and acidic residues" evidence="1">
    <location>
        <begin position="847"/>
        <end position="870"/>
    </location>
</feature>
<protein>
    <recommendedName>
        <fullName evidence="6">Non-ribosomal peptide synthetase</fullName>
    </recommendedName>
</protein>
<dbReference type="GO" id="GO:0031177">
    <property type="term" value="F:phosphopantetheine binding"/>
    <property type="evidence" value="ECO:0007669"/>
    <property type="project" value="TreeGrafter"/>
</dbReference>
<evidence type="ECO:0008006" key="6">
    <source>
        <dbReference type="Google" id="ProtNLM"/>
    </source>
</evidence>
<dbReference type="InterPro" id="IPR001242">
    <property type="entry name" value="Condensation_dom"/>
</dbReference>
<reference evidence="4" key="2">
    <citation type="submission" date="2020-09" db="EMBL/GenBank/DDBJ databases">
        <authorList>
            <person name="Sun Q."/>
            <person name="Ohkuma M."/>
        </authorList>
    </citation>
    <scope>NUCLEOTIDE SEQUENCE</scope>
    <source>
        <strain evidence="4">JCM 4633</strain>
    </source>
</reference>
<dbReference type="GO" id="GO:0005829">
    <property type="term" value="C:cytosol"/>
    <property type="evidence" value="ECO:0007669"/>
    <property type="project" value="TreeGrafter"/>
</dbReference>
<gene>
    <name evidence="4" type="ORF">GCM10010507_34130</name>
</gene>
<organism evidence="4 5">
    <name type="scientific">Streptomyces cinnamoneus</name>
    <name type="common">Streptoverticillium cinnamoneum</name>
    <dbReference type="NCBI Taxonomy" id="53446"/>
    <lineage>
        <taxon>Bacteria</taxon>
        <taxon>Bacillati</taxon>
        <taxon>Actinomycetota</taxon>
        <taxon>Actinomycetes</taxon>
        <taxon>Kitasatosporales</taxon>
        <taxon>Streptomycetaceae</taxon>
        <taxon>Streptomyces</taxon>
        <taxon>Streptomyces cinnamoneus group</taxon>
    </lineage>
</organism>
<dbReference type="InterPro" id="IPR042099">
    <property type="entry name" value="ANL_N_sf"/>
</dbReference>
<dbReference type="Gene3D" id="3.30.559.10">
    <property type="entry name" value="Chloramphenicol acetyltransferase-like domain"/>
    <property type="match status" value="1"/>
</dbReference>
<dbReference type="PANTHER" id="PTHR45527">
    <property type="entry name" value="NONRIBOSOMAL PEPTIDE SYNTHETASE"/>
    <property type="match status" value="1"/>
</dbReference>
<dbReference type="GO" id="GO:0043041">
    <property type="term" value="P:amino acid activation for nonribosomal peptide biosynthetic process"/>
    <property type="evidence" value="ECO:0007669"/>
    <property type="project" value="TreeGrafter"/>
</dbReference>
<dbReference type="GO" id="GO:0009366">
    <property type="term" value="C:enterobactin synthetase complex"/>
    <property type="evidence" value="ECO:0007669"/>
    <property type="project" value="TreeGrafter"/>
</dbReference>
<feature type="region of interest" description="Disordered" evidence="1">
    <location>
        <begin position="823"/>
        <end position="870"/>
    </location>
</feature>
<feature type="region of interest" description="Disordered" evidence="1">
    <location>
        <begin position="1"/>
        <end position="22"/>
    </location>
</feature>
<name>A0A918TNN7_STRCJ</name>
<dbReference type="PANTHER" id="PTHR45527:SF1">
    <property type="entry name" value="FATTY ACID SYNTHASE"/>
    <property type="match status" value="1"/>
</dbReference>
<dbReference type="AlphaFoldDB" id="A0A918TNN7"/>
<dbReference type="GO" id="GO:0009239">
    <property type="term" value="P:enterobactin biosynthetic process"/>
    <property type="evidence" value="ECO:0007669"/>
    <property type="project" value="TreeGrafter"/>
</dbReference>
<evidence type="ECO:0000259" key="3">
    <source>
        <dbReference type="Pfam" id="PF00668"/>
    </source>
</evidence>
<dbReference type="SUPFAM" id="SSF52777">
    <property type="entry name" value="CoA-dependent acyltransferases"/>
    <property type="match status" value="2"/>
</dbReference>
<dbReference type="SUPFAM" id="SSF56801">
    <property type="entry name" value="Acetyl-CoA synthetase-like"/>
    <property type="match status" value="1"/>
</dbReference>
<dbReference type="Proteomes" id="UP000646244">
    <property type="component" value="Unassembled WGS sequence"/>
</dbReference>
<evidence type="ECO:0000313" key="4">
    <source>
        <dbReference type="EMBL" id="GHC54973.1"/>
    </source>
</evidence>
<dbReference type="EMBL" id="BMVB01000010">
    <property type="protein sequence ID" value="GHC54973.1"/>
    <property type="molecule type" value="Genomic_DNA"/>
</dbReference>
<sequence>MTLTALNRPVGDAPSRHPVPAGLPLTAAQSAMWDAQARGAACPALTTAEYLDIRGDLDPDLFAQALHRTVAEADALRVRLVDTPSGPRQLPVDVGAPGHGFPLHTADLRGERDPQAAALAWMRADLDVPFDPAAGPLFAHGLLRVGDRRWLWYHRVHHAVLDGYGHSLVARRVADVHTALAAGREPAPSPFGRLAALVEEDTAYRASTAYERDRDHWLRHLAGRPAAPTLAARTAPPSPTTLRHSAHLDPAASARLRELAASVRATWPDVLLAAQALYLARATRSEEVVLGLPMMGRMGSVALRVPGMVMNVLPLRFTVPADATFAELTRQADLGVRAARRHRRYPFADLRRDLGVRAGDHGPAGPPVGPHVNVMPFDYGLTFAGAPSEAHNLAAGPVDDLSVNVYDRADGSGLRIDFDANPARYDAAEVAAHQRRFLHLLTRLADGDPHRPLSQLPLATDEERERVLEEFNDTAVALPPTTLVGPVEARAARTPHATALITADGRQLTYGGLNARANRLARHLTGLGLRPGTRAAVALPPSTDLVVALLAVLKTGAAYVPAAPAHPVSGPHDAAPVCVLTDTATRAALPDAAPPAVVLDDPRLTDALARQLPTDPGRALTPQDPAYVLQGVVVPHSAADNRLRWLQDAYPLEPGDRVLTGAGPGLSACEVLWPLREGATLVLAAPGAHQDPAKTARAIREHAVTTAHFAPSALALFLDGPEAAGCTGLRRVLCSGDVLPHEPVHRFHRALPDTALHHHYGPAEAAGVAHHRCAPAAPGTPVPLGRPVWNTRFYVLDAARQPCPPGTTGELYVAGAQLATNCPQPEAERFSDDPFGPPGSRMYRTGDLARWREDGELEHRGRTGDHPLAP</sequence>
<feature type="domain" description="Condensation" evidence="3">
    <location>
        <begin position="23"/>
        <end position="466"/>
    </location>
</feature>
<reference evidence="4" key="1">
    <citation type="journal article" date="2014" name="Int. J. Syst. Evol. Microbiol.">
        <title>Complete genome sequence of Corynebacterium casei LMG S-19264T (=DSM 44701T), isolated from a smear-ripened cheese.</title>
        <authorList>
            <consortium name="US DOE Joint Genome Institute (JGI-PGF)"/>
            <person name="Walter F."/>
            <person name="Albersmeier A."/>
            <person name="Kalinowski J."/>
            <person name="Ruckert C."/>
        </authorList>
    </citation>
    <scope>NUCLEOTIDE SEQUENCE</scope>
    <source>
        <strain evidence="4">JCM 4633</strain>
    </source>
</reference>
<proteinExistence type="predicted"/>
<comment type="caution">
    <text evidence="4">The sequence shown here is derived from an EMBL/GenBank/DDBJ whole genome shotgun (WGS) entry which is preliminary data.</text>
</comment>
<dbReference type="InterPro" id="IPR023213">
    <property type="entry name" value="CAT-like_dom_sf"/>
</dbReference>
<dbReference type="RefSeq" id="WP_190110656.1">
    <property type="nucleotide sequence ID" value="NZ_BMVB01000010.1"/>
</dbReference>
<dbReference type="Pfam" id="PF00501">
    <property type="entry name" value="AMP-binding"/>
    <property type="match status" value="1"/>
</dbReference>
<dbReference type="InterPro" id="IPR000873">
    <property type="entry name" value="AMP-dep_synth/lig_dom"/>
</dbReference>
<evidence type="ECO:0000259" key="2">
    <source>
        <dbReference type="Pfam" id="PF00501"/>
    </source>
</evidence>
<dbReference type="GO" id="GO:0047527">
    <property type="term" value="F:2,3-dihydroxybenzoate-serine ligase activity"/>
    <property type="evidence" value="ECO:0007669"/>
    <property type="project" value="TreeGrafter"/>
</dbReference>
<feature type="domain" description="AMP-dependent synthetase/ligase" evidence="2">
    <location>
        <begin position="488"/>
        <end position="819"/>
    </location>
</feature>